<proteinExistence type="predicted"/>
<keyword evidence="3" id="KW-0547">Nucleotide-binding</keyword>
<dbReference type="GO" id="GO:0005524">
    <property type="term" value="F:ATP binding"/>
    <property type="evidence" value="ECO:0007669"/>
    <property type="project" value="UniProtKB-KW"/>
</dbReference>
<dbReference type="PANTHER" id="PTHR43790:SF9">
    <property type="entry name" value="GALACTOFURANOSE TRANSPORTER ATP-BINDING PROTEIN YTFR"/>
    <property type="match status" value="1"/>
</dbReference>
<reference evidence="6" key="1">
    <citation type="submission" date="2018-05" db="EMBL/GenBank/DDBJ databases">
        <authorList>
            <person name="Lanie J.A."/>
            <person name="Ng W.-L."/>
            <person name="Kazmierczak K.M."/>
            <person name="Andrzejewski T.M."/>
            <person name="Davidsen T.M."/>
            <person name="Wayne K.J."/>
            <person name="Tettelin H."/>
            <person name="Glass J.I."/>
            <person name="Rusch D."/>
            <person name="Podicherti R."/>
            <person name="Tsui H.-C.T."/>
            <person name="Winkler M.E."/>
        </authorList>
    </citation>
    <scope>NUCLEOTIDE SEQUENCE</scope>
</reference>
<keyword evidence="1" id="KW-0813">Transport</keyword>
<evidence type="ECO:0000259" key="5">
    <source>
        <dbReference type="PROSITE" id="PS50893"/>
    </source>
</evidence>
<evidence type="ECO:0000256" key="1">
    <source>
        <dbReference type="ARBA" id="ARBA00022448"/>
    </source>
</evidence>
<evidence type="ECO:0000313" key="6">
    <source>
        <dbReference type="EMBL" id="SUZ52423.1"/>
    </source>
</evidence>
<dbReference type="InterPro" id="IPR003439">
    <property type="entry name" value="ABC_transporter-like_ATP-bd"/>
</dbReference>
<dbReference type="AlphaFoldDB" id="A0A381NFZ2"/>
<dbReference type="CDD" id="cd03215">
    <property type="entry name" value="ABC_Carb_Monos_II"/>
    <property type="match status" value="1"/>
</dbReference>
<organism evidence="6">
    <name type="scientific">marine metagenome</name>
    <dbReference type="NCBI Taxonomy" id="408172"/>
    <lineage>
        <taxon>unclassified sequences</taxon>
        <taxon>metagenomes</taxon>
        <taxon>ecological metagenomes</taxon>
    </lineage>
</organism>
<dbReference type="GO" id="GO:0016887">
    <property type="term" value="F:ATP hydrolysis activity"/>
    <property type="evidence" value="ECO:0007669"/>
    <property type="project" value="InterPro"/>
</dbReference>
<keyword evidence="4" id="KW-0067">ATP-binding</keyword>
<evidence type="ECO:0000256" key="4">
    <source>
        <dbReference type="ARBA" id="ARBA00022840"/>
    </source>
</evidence>
<keyword evidence="2" id="KW-0677">Repeat</keyword>
<dbReference type="SUPFAM" id="SSF52540">
    <property type="entry name" value="P-loop containing nucleoside triphosphate hydrolases"/>
    <property type="match status" value="2"/>
</dbReference>
<name>A0A381NFZ2_9ZZZZ</name>
<dbReference type="InterPro" id="IPR050107">
    <property type="entry name" value="ABC_carbohydrate_import_ATPase"/>
</dbReference>
<evidence type="ECO:0000256" key="2">
    <source>
        <dbReference type="ARBA" id="ARBA00022737"/>
    </source>
</evidence>
<feature type="domain" description="ABC transporter" evidence="5">
    <location>
        <begin position="226"/>
        <end position="470"/>
    </location>
</feature>
<dbReference type="PROSITE" id="PS50893">
    <property type="entry name" value="ABC_TRANSPORTER_2"/>
    <property type="match status" value="1"/>
</dbReference>
<protein>
    <recommendedName>
        <fullName evidence="5">ABC transporter domain-containing protein</fullName>
    </recommendedName>
</protein>
<evidence type="ECO:0000256" key="3">
    <source>
        <dbReference type="ARBA" id="ARBA00022741"/>
    </source>
</evidence>
<dbReference type="PANTHER" id="PTHR43790">
    <property type="entry name" value="CARBOHYDRATE TRANSPORT ATP-BINDING PROTEIN MG119-RELATED"/>
    <property type="match status" value="1"/>
</dbReference>
<dbReference type="Gene3D" id="3.40.50.300">
    <property type="entry name" value="P-loop containing nucleotide triphosphate hydrolases"/>
    <property type="match status" value="2"/>
</dbReference>
<dbReference type="EMBL" id="UINC01000273">
    <property type="protein sequence ID" value="SUZ52423.1"/>
    <property type="molecule type" value="Genomic_DNA"/>
</dbReference>
<sequence length="472" mass="52220">MNQPDAGIILIGGIERRILSPRNSLDFGIGTVFQHVLLAKTLSVIENLMLGGGWRKKYDKEPALRRFQELCGLLAVKLDANAPVGSLSLGQRQQVEIMRALWRGGERVLILDEPTSMLTPQGVVELGEVIKRLRDDGVAIVFVTHKLREAYELCDRISVLRDGRLAGQIEPKDRAQMDEKDTLDEIVRMMFGQSSQEETLDEAPNRALEKEDKEVLLTPASSEISLQVKKVSTTAISGECSLREVSFQVAKGEIFGVAGIDGNGQKHLAEILAGQRDVASGQIKLNGENISTLRVSGRRGRGVRYLTDDRIGEGIVSEHPVATNLVLKSIGEEPYWHRGLTMWRKIYEFAKNQIRIFDIRTPSERTPIGRLSGGNIQKTLFAREITEDADMVILNKPTYGLDSHNIQLARERIRNGASKGITTILISTELEELIELANRIGVMYQGHMVGIVEANPGLESQIGLLMTGASRA</sequence>
<accession>A0A381NFZ2</accession>
<dbReference type="Pfam" id="PF00005">
    <property type="entry name" value="ABC_tran"/>
    <property type="match status" value="2"/>
</dbReference>
<dbReference type="InterPro" id="IPR027417">
    <property type="entry name" value="P-loop_NTPase"/>
</dbReference>
<gene>
    <name evidence="6" type="ORF">METZ01_LOCUS5277</name>
</gene>